<comment type="caution">
    <text evidence="1">The sequence shown here is derived from an EMBL/GenBank/DDBJ whole genome shotgun (WGS) entry which is preliminary data.</text>
</comment>
<keyword evidence="2" id="KW-1185">Reference proteome</keyword>
<evidence type="ECO:0000313" key="1">
    <source>
        <dbReference type="EMBL" id="RYR22169.1"/>
    </source>
</evidence>
<accession>A0A445A6Y2</accession>
<proteinExistence type="predicted"/>
<organism evidence="1 2">
    <name type="scientific">Arachis hypogaea</name>
    <name type="common">Peanut</name>
    <dbReference type="NCBI Taxonomy" id="3818"/>
    <lineage>
        <taxon>Eukaryota</taxon>
        <taxon>Viridiplantae</taxon>
        <taxon>Streptophyta</taxon>
        <taxon>Embryophyta</taxon>
        <taxon>Tracheophyta</taxon>
        <taxon>Spermatophyta</taxon>
        <taxon>Magnoliopsida</taxon>
        <taxon>eudicotyledons</taxon>
        <taxon>Gunneridae</taxon>
        <taxon>Pentapetalae</taxon>
        <taxon>rosids</taxon>
        <taxon>fabids</taxon>
        <taxon>Fabales</taxon>
        <taxon>Fabaceae</taxon>
        <taxon>Papilionoideae</taxon>
        <taxon>50 kb inversion clade</taxon>
        <taxon>dalbergioids sensu lato</taxon>
        <taxon>Dalbergieae</taxon>
        <taxon>Pterocarpus clade</taxon>
        <taxon>Arachis</taxon>
    </lineage>
</organism>
<evidence type="ECO:0000313" key="2">
    <source>
        <dbReference type="Proteomes" id="UP000289738"/>
    </source>
</evidence>
<dbReference type="Proteomes" id="UP000289738">
    <property type="component" value="Chromosome B03"/>
</dbReference>
<dbReference type="EMBL" id="SDMP01000013">
    <property type="protein sequence ID" value="RYR22169.1"/>
    <property type="molecule type" value="Genomic_DNA"/>
</dbReference>
<gene>
    <name evidence="1" type="ORF">Ahy_B03g067446</name>
</gene>
<name>A0A445A6Y2_ARAHY</name>
<protein>
    <recommendedName>
        <fullName evidence="3">Protein FAR1-RELATED SEQUENCE</fullName>
    </recommendedName>
</protein>
<sequence length="134" mass="15965">MFPNKIMPKNLANAFDKNWNDFLTKYRVGGKQRAKRERETDGADFYTVILCVIKSSIETQFLHVSNSTFNKFVVTYDAISREIKWRRNEPLLEPRSKRFDNLVVRSHNICEFELEFEKLTEILYQTFNNVMAKM</sequence>
<dbReference type="AlphaFoldDB" id="A0A445A6Y2"/>
<reference evidence="1 2" key="1">
    <citation type="submission" date="2019-01" db="EMBL/GenBank/DDBJ databases">
        <title>Sequencing of cultivated peanut Arachis hypogaea provides insights into genome evolution and oil improvement.</title>
        <authorList>
            <person name="Chen X."/>
        </authorList>
    </citation>
    <scope>NUCLEOTIDE SEQUENCE [LARGE SCALE GENOMIC DNA]</scope>
    <source>
        <strain evidence="2">cv. Fuhuasheng</strain>
        <tissue evidence="1">Leaves</tissue>
    </source>
</reference>
<evidence type="ECO:0008006" key="3">
    <source>
        <dbReference type="Google" id="ProtNLM"/>
    </source>
</evidence>